<feature type="compositionally biased region" description="Polar residues" evidence="15">
    <location>
        <begin position="379"/>
        <end position="394"/>
    </location>
</feature>
<feature type="transmembrane region" description="Helical" evidence="16">
    <location>
        <begin position="261"/>
        <end position="284"/>
    </location>
</feature>
<evidence type="ECO:0000256" key="12">
    <source>
        <dbReference type="ARBA" id="ARBA00023288"/>
    </source>
</evidence>
<feature type="chain" id="PRO_5014852641" description="CFEM domain-containing protein" evidence="17">
    <location>
        <begin position="23"/>
        <end position="446"/>
    </location>
</feature>
<comment type="subcellular location">
    <subcellularLocation>
        <location evidence="2">Membrane</location>
        <topology evidence="2">Lipid-anchor</topology>
        <topology evidence="2">GPI-anchor</topology>
    </subcellularLocation>
    <subcellularLocation>
        <location evidence="1">Membrane</location>
        <topology evidence="1">Multi-pass membrane protein</topology>
    </subcellularLocation>
    <subcellularLocation>
        <location evidence="3">Secreted</location>
    </subcellularLocation>
</comment>
<comment type="similarity">
    <text evidence="13">Belongs to the SAT4 family.</text>
</comment>
<dbReference type="AlphaFoldDB" id="A0A2N3NH19"/>
<evidence type="ECO:0000256" key="13">
    <source>
        <dbReference type="ARBA" id="ARBA00038359"/>
    </source>
</evidence>
<dbReference type="Proteomes" id="UP000233524">
    <property type="component" value="Unassembled WGS sequence"/>
</dbReference>
<evidence type="ECO:0000256" key="7">
    <source>
        <dbReference type="ARBA" id="ARBA00022692"/>
    </source>
</evidence>
<sequence length="446" mass="48712">MRFQSLLASAALLLSCLPTALGASLTDSLSLLPSCAVTCLETIITASPCTLTNTTCLCTNKELQGNIETCVLSSCTVKESLFTKNVTQTGCGAPIRNKSSELKTVTAVLGIITGVIVAARIVFKQWVAQMGLTMDDWWIFIAVVVGAPSTAISIHGTAANGLGQDVWALPYDTVTKFGMYFYIMEVLYFVHVTILKMSILFFYLRIFPTPGTRKILWATMTFNILVGVSFTIAAIFQCEPISFFWTKWDGEGTGKCVNVNALAWANAIISIFLDIWMLAIPLSRLPKIKLHWKRKIGVALMFFVGTFVTVVSILRLRSLVSFANSHNPTWDNYSVTLWSVIEINVGIICACMPTLRIALARAFAVFRETTVRTQYGAGYQNQPSNSGKGNNSRVVATASGPPALRSNNGDGILYKKTFEVQYSDESALVQMRDLSSARATSEASSV</sequence>
<keyword evidence="20" id="KW-1185">Reference proteome</keyword>
<evidence type="ECO:0000256" key="6">
    <source>
        <dbReference type="ARBA" id="ARBA00022622"/>
    </source>
</evidence>
<feature type="transmembrane region" description="Helical" evidence="16">
    <location>
        <begin position="135"/>
        <end position="159"/>
    </location>
</feature>
<dbReference type="PANTHER" id="PTHR33048">
    <property type="entry name" value="PTH11-LIKE INTEGRAL MEMBRANE PROTEIN (AFU_ORTHOLOGUE AFUA_5G11245)"/>
    <property type="match status" value="1"/>
</dbReference>
<evidence type="ECO:0000256" key="5">
    <source>
        <dbReference type="ARBA" id="ARBA00022525"/>
    </source>
</evidence>
<dbReference type="GO" id="GO:0098552">
    <property type="term" value="C:side of membrane"/>
    <property type="evidence" value="ECO:0007669"/>
    <property type="project" value="UniProtKB-KW"/>
</dbReference>
<dbReference type="PROSITE" id="PS52012">
    <property type="entry name" value="CFEM"/>
    <property type="match status" value="1"/>
</dbReference>
<feature type="region of interest" description="Disordered" evidence="15">
    <location>
        <begin position="377"/>
        <end position="403"/>
    </location>
</feature>
<dbReference type="STRING" id="41688.A0A2N3NH19"/>
<feature type="transmembrane region" description="Helical" evidence="16">
    <location>
        <begin position="179"/>
        <end position="203"/>
    </location>
</feature>
<reference evidence="19 20" key="1">
    <citation type="journal article" date="2017" name="G3 (Bethesda)">
        <title>First Draft Genome Sequence of the Pathogenic Fungus Lomentospora prolificans (Formerly Scedosporium prolificans).</title>
        <authorList>
            <person name="Luo R."/>
            <person name="Zimin A."/>
            <person name="Workman R."/>
            <person name="Fan Y."/>
            <person name="Pertea G."/>
            <person name="Grossman N."/>
            <person name="Wear M.P."/>
            <person name="Jia B."/>
            <person name="Miller H."/>
            <person name="Casadevall A."/>
            <person name="Timp W."/>
            <person name="Zhang S.X."/>
            <person name="Salzberg S.L."/>
        </authorList>
    </citation>
    <scope>NUCLEOTIDE SEQUENCE [LARGE SCALE GENOMIC DNA]</scope>
    <source>
        <strain evidence="19 20">JHH-5317</strain>
    </source>
</reference>
<dbReference type="PANTHER" id="PTHR33048:SF143">
    <property type="entry name" value="EXTRACELLULAR MEMBRANE PROTEIN CFEM DOMAIN-CONTAINING PROTEIN-RELATED"/>
    <property type="match status" value="1"/>
</dbReference>
<keyword evidence="6" id="KW-0325">Glycoprotein</keyword>
<proteinExistence type="inferred from homology"/>
<evidence type="ECO:0000256" key="15">
    <source>
        <dbReference type="SAM" id="MobiDB-lite"/>
    </source>
</evidence>
<comment type="caution">
    <text evidence="14">Lacks conserved residue(s) required for the propagation of feature annotation.</text>
</comment>
<evidence type="ECO:0000256" key="11">
    <source>
        <dbReference type="ARBA" id="ARBA00023157"/>
    </source>
</evidence>
<keyword evidence="5" id="KW-0964">Secreted</keyword>
<feature type="transmembrane region" description="Helical" evidence="16">
    <location>
        <begin position="215"/>
        <end position="236"/>
    </location>
</feature>
<comment type="similarity">
    <text evidence="4">Belongs to the RBT5 family.</text>
</comment>
<keyword evidence="12" id="KW-0449">Lipoprotein</keyword>
<feature type="disulfide bond" evidence="14">
    <location>
        <begin position="35"/>
        <end position="75"/>
    </location>
</feature>
<name>A0A2N3NH19_9PEZI</name>
<feature type="signal peptide" evidence="17">
    <location>
        <begin position="1"/>
        <end position="22"/>
    </location>
</feature>
<dbReference type="PROSITE" id="PS51257">
    <property type="entry name" value="PROKAR_LIPOPROTEIN"/>
    <property type="match status" value="1"/>
</dbReference>
<feature type="disulfide bond" evidence="14">
    <location>
        <begin position="39"/>
        <end position="70"/>
    </location>
</feature>
<keyword evidence="8 17" id="KW-0732">Signal</keyword>
<dbReference type="SMART" id="SM00747">
    <property type="entry name" value="CFEM"/>
    <property type="match status" value="1"/>
</dbReference>
<organism evidence="19 20">
    <name type="scientific">Lomentospora prolificans</name>
    <dbReference type="NCBI Taxonomy" id="41688"/>
    <lineage>
        <taxon>Eukaryota</taxon>
        <taxon>Fungi</taxon>
        <taxon>Dikarya</taxon>
        <taxon>Ascomycota</taxon>
        <taxon>Pezizomycotina</taxon>
        <taxon>Sordariomycetes</taxon>
        <taxon>Hypocreomycetidae</taxon>
        <taxon>Microascales</taxon>
        <taxon>Microascaceae</taxon>
        <taxon>Lomentospora</taxon>
    </lineage>
</organism>
<feature type="disulfide bond" evidence="14">
    <location>
        <begin position="49"/>
        <end position="56"/>
    </location>
</feature>
<feature type="domain" description="CFEM" evidence="18">
    <location>
        <begin position="7"/>
        <end position="115"/>
    </location>
</feature>
<evidence type="ECO:0000256" key="10">
    <source>
        <dbReference type="ARBA" id="ARBA00023136"/>
    </source>
</evidence>
<keyword evidence="7 16" id="KW-0812">Transmembrane</keyword>
<evidence type="ECO:0000256" key="1">
    <source>
        <dbReference type="ARBA" id="ARBA00004141"/>
    </source>
</evidence>
<keyword evidence="6" id="KW-0336">GPI-anchor</keyword>
<keyword evidence="10 16" id="KW-0472">Membrane</keyword>
<feature type="transmembrane region" description="Helical" evidence="16">
    <location>
        <begin position="296"/>
        <end position="316"/>
    </location>
</feature>
<keyword evidence="11 14" id="KW-1015">Disulfide bond</keyword>
<feature type="transmembrane region" description="Helical" evidence="16">
    <location>
        <begin position="104"/>
        <end position="123"/>
    </location>
</feature>
<evidence type="ECO:0000256" key="14">
    <source>
        <dbReference type="PROSITE-ProRule" id="PRU01356"/>
    </source>
</evidence>
<dbReference type="InterPro" id="IPR008427">
    <property type="entry name" value="Extracellular_membr_CFEM_dom"/>
</dbReference>
<evidence type="ECO:0000256" key="16">
    <source>
        <dbReference type="SAM" id="Phobius"/>
    </source>
</evidence>
<dbReference type="Pfam" id="PF20684">
    <property type="entry name" value="Fung_rhodopsin"/>
    <property type="match status" value="1"/>
</dbReference>
<evidence type="ECO:0000256" key="3">
    <source>
        <dbReference type="ARBA" id="ARBA00004613"/>
    </source>
</evidence>
<dbReference type="GO" id="GO:0005576">
    <property type="term" value="C:extracellular region"/>
    <property type="evidence" value="ECO:0007669"/>
    <property type="project" value="UniProtKB-SubCell"/>
</dbReference>
<evidence type="ECO:0000256" key="17">
    <source>
        <dbReference type="SAM" id="SignalP"/>
    </source>
</evidence>
<dbReference type="InParanoid" id="A0A2N3NH19"/>
<evidence type="ECO:0000259" key="18">
    <source>
        <dbReference type="PROSITE" id="PS52012"/>
    </source>
</evidence>
<protein>
    <recommendedName>
        <fullName evidence="18">CFEM domain-containing protein</fullName>
    </recommendedName>
</protein>
<feature type="disulfide bond" evidence="14">
    <location>
        <begin position="58"/>
        <end position="91"/>
    </location>
</feature>
<feature type="transmembrane region" description="Helical" evidence="16">
    <location>
        <begin position="336"/>
        <end position="359"/>
    </location>
</feature>
<evidence type="ECO:0000313" key="20">
    <source>
        <dbReference type="Proteomes" id="UP000233524"/>
    </source>
</evidence>
<evidence type="ECO:0000256" key="4">
    <source>
        <dbReference type="ARBA" id="ARBA00010031"/>
    </source>
</evidence>
<dbReference type="OrthoDB" id="2496787at2759"/>
<comment type="caution">
    <text evidence="19">The sequence shown here is derived from an EMBL/GenBank/DDBJ whole genome shotgun (WGS) entry which is preliminary data.</text>
</comment>
<evidence type="ECO:0000256" key="8">
    <source>
        <dbReference type="ARBA" id="ARBA00022729"/>
    </source>
</evidence>
<dbReference type="VEuPathDB" id="FungiDB:jhhlp_001695"/>
<keyword evidence="9 16" id="KW-1133">Transmembrane helix</keyword>
<gene>
    <name evidence="19" type="ORF">jhhlp_001695</name>
</gene>
<evidence type="ECO:0000256" key="9">
    <source>
        <dbReference type="ARBA" id="ARBA00022989"/>
    </source>
</evidence>
<dbReference type="EMBL" id="NLAX01000005">
    <property type="protein sequence ID" value="PKS11707.1"/>
    <property type="molecule type" value="Genomic_DNA"/>
</dbReference>
<dbReference type="InterPro" id="IPR052337">
    <property type="entry name" value="SAT4-like"/>
</dbReference>
<dbReference type="Pfam" id="PF05730">
    <property type="entry name" value="CFEM"/>
    <property type="match status" value="1"/>
</dbReference>
<dbReference type="InterPro" id="IPR049326">
    <property type="entry name" value="Rhodopsin_dom_fungi"/>
</dbReference>
<accession>A0A2N3NH19</accession>
<evidence type="ECO:0000256" key="2">
    <source>
        <dbReference type="ARBA" id="ARBA00004589"/>
    </source>
</evidence>
<evidence type="ECO:0000313" key="19">
    <source>
        <dbReference type="EMBL" id="PKS11707.1"/>
    </source>
</evidence>